<reference evidence="3" key="1">
    <citation type="submission" date="2016-10" db="EMBL/GenBank/DDBJ databases">
        <authorList>
            <person name="Varghese N."/>
            <person name="Submissions S."/>
        </authorList>
    </citation>
    <scope>NUCLEOTIDE SEQUENCE [LARGE SCALE GENOMIC DNA]</scope>
    <source>
        <strain evidence="3">DSM 241</strain>
    </source>
</reference>
<dbReference type="STRING" id="1396821.SAMN05444515_10789"/>
<organism evidence="2 3">
    <name type="scientific">Ectothiorhodospira marina</name>
    <dbReference type="NCBI Taxonomy" id="1396821"/>
    <lineage>
        <taxon>Bacteria</taxon>
        <taxon>Pseudomonadati</taxon>
        <taxon>Pseudomonadota</taxon>
        <taxon>Gammaproteobacteria</taxon>
        <taxon>Chromatiales</taxon>
        <taxon>Ectothiorhodospiraceae</taxon>
        <taxon>Ectothiorhodospira</taxon>
    </lineage>
</organism>
<gene>
    <name evidence="2" type="ORF">SAMN05444515_10789</name>
</gene>
<dbReference type="EMBL" id="FOAA01000007">
    <property type="protein sequence ID" value="SEK96493.1"/>
    <property type="molecule type" value="Genomic_DNA"/>
</dbReference>
<evidence type="ECO:0000313" key="3">
    <source>
        <dbReference type="Proteomes" id="UP000199256"/>
    </source>
</evidence>
<evidence type="ECO:0000313" key="2">
    <source>
        <dbReference type="EMBL" id="SEK96493.1"/>
    </source>
</evidence>
<keyword evidence="1" id="KW-0175">Coiled coil</keyword>
<dbReference type="GO" id="GO:0051301">
    <property type="term" value="P:cell division"/>
    <property type="evidence" value="ECO:0007669"/>
    <property type="project" value="UniProtKB-KW"/>
</dbReference>
<sequence length="89" mass="10308">MTPPGGQAYIEPMNTIHHSAEAHQTLRELETQVEALARACDRLRDENRMLRHQNEQLLTERSILTERGEQARIKVESMINRLKSMEQAV</sequence>
<proteinExistence type="predicted"/>
<evidence type="ECO:0000256" key="1">
    <source>
        <dbReference type="SAM" id="Coils"/>
    </source>
</evidence>
<dbReference type="AlphaFoldDB" id="A0A1H7LBY5"/>
<keyword evidence="2" id="KW-0132">Cell division</keyword>
<protein>
    <submittedName>
        <fullName evidence="2">Cell division protein ZapB</fullName>
    </submittedName>
</protein>
<dbReference type="InterPro" id="IPR012662">
    <property type="entry name" value="CHP02449"/>
</dbReference>
<dbReference type="Proteomes" id="UP000199256">
    <property type="component" value="Unassembled WGS sequence"/>
</dbReference>
<dbReference type="NCBIfam" id="TIGR02449">
    <property type="entry name" value="TIGR02449 family protein"/>
    <property type="match status" value="1"/>
</dbReference>
<feature type="coiled-coil region" evidence="1">
    <location>
        <begin position="19"/>
        <end position="60"/>
    </location>
</feature>
<keyword evidence="2" id="KW-0131">Cell cycle</keyword>
<keyword evidence="3" id="KW-1185">Reference proteome</keyword>
<accession>A0A1H7LBY5</accession>
<name>A0A1H7LBY5_9GAMM</name>